<sequence>MSTGFVILDEQGNPYPDDVPCSGEVGLFPLYFGATDRLLNADHDKVYFDGMPVYRGRFNLLFAFHETKSMLLLHEQTSSVEIERVCNGADEGLLETAAVSVKPPGGGPEQLAILAVLKDRSATYDANLLKGKFQRAIQRNLNPLFKVSYVKVVPEFPRTASNKLLRRVLRDQLKRELGNRSKL</sequence>
<evidence type="ECO:0000313" key="1">
    <source>
        <dbReference type="EMBL" id="VAI23697.1"/>
    </source>
</evidence>
<gene>
    <name evidence="1" type="ORF">TRITD_5Av1G224610</name>
</gene>
<name>A0A9R0U0T0_TRITD</name>
<dbReference type="Gramene" id="TRITD5Av1G224610.7">
    <property type="protein sequence ID" value="TRITD5Av1G224610.7"/>
    <property type="gene ID" value="TRITD5Av1G224610"/>
</dbReference>
<dbReference type="SUPFAM" id="SSF56801">
    <property type="entry name" value="Acetyl-CoA synthetase-like"/>
    <property type="match status" value="1"/>
</dbReference>
<dbReference type="AlphaFoldDB" id="A0A9R0U0T0"/>
<dbReference type="InterPro" id="IPR045851">
    <property type="entry name" value="AMP-bd_C_sf"/>
</dbReference>
<accession>A0A9R0U0T0</accession>
<proteinExistence type="predicted"/>
<evidence type="ECO:0000313" key="2">
    <source>
        <dbReference type="Proteomes" id="UP000324705"/>
    </source>
</evidence>
<evidence type="ECO:0008006" key="3">
    <source>
        <dbReference type="Google" id="ProtNLM"/>
    </source>
</evidence>
<dbReference type="EMBL" id="LT934119">
    <property type="protein sequence ID" value="VAI23697.1"/>
    <property type="molecule type" value="Genomic_DNA"/>
</dbReference>
<organism evidence="1 2">
    <name type="scientific">Triticum turgidum subsp. durum</name>
    <name type="common">Durum wheat</name>
    <name type="synonym">Triticum durum</name>
    <dbReference type="NCBI Taxonomy" id="4567"/>
    <lineage>
        <taxon>Eukaryota</taxon>
        <taxon>Viridiplantae</taxon>
        <taxon>Streptophyta</taxon>
        <taxon>Embryophyta</taxon>
        <taxon>Tracheophyta</taxon>
        <taxon>Spermatophyta</taxon>
        <taxon>Magnoliopsida</taxon>
        <taxon>Liliopsida</taxon>
        <taxon>Poales</taxon>
        <taxon>Poaceae</taxon>
        <taxon>BOP clade</taxon>
        <taxon>Pooideae</taxon>
        <taxon>Triticodae</taxon>
        <taxon>Triticeae</taxon>
        <taxon>Triticinae</taxon>
        <taxon>Triticum</taxon>
    </lineage>
</organism>
<keyword evidence="2" id="KW-1185">Reference proteome</keyword>
<dbReference type="PANTHER" id="PTHR44378">
    <property type="entry name" value="ACYL-ACTIVATING ENZYME 17, PEROXISOMAL-RELATED"/>
    <property type="match status" value="1"/>
</dbReference>
<protein>
    <recommendedName>
        <fullName evidence="3">AMP-binding enzyme C-terminal domain-containing protein</fullName>
    </recommendedName>
</protein>
<dbReference type="PANTHER" id="PTHR44378:SF8">
    <property type="entry name" value="4-COUMARATE--COA LIGASE"/>
    <property type="match status" value="1"/>
</dbReference>
<dbReference type="Proteomes" id="UP000324705">
    <property type="component" value="Chromosome 5A"/>
</dbReference>
<reference evidence="1 2" key="1">
    <citation type="submission" date="2017-09" db="EMBL/GenBank/DDBJ databases">
        <authorList>
            <consortium name="International Durum Wheat Genome Sequencing Consortium (IDWGSC)"/>
            <person name="Milanesi L."/>
        </authorList>
    </citation>
    <scope>NUCLEOTIDE SEQUENCE [LARGE SCALE GENOMIC DNA]</scope>
    <source>
        <strain evidence="2">cv. Svevo</strain>
    </source>
</reference>
<dbReference type="Gene3D" id="3.30.300.30">
    <property type="match status" value="1"/>
</dbReference>